<gene>
    <name evidence="4" type="ORF">BOX15_Mlig027049g1</name>
    <name evidence="5" type="ORF">BOX15_Mlig027049g3</name>
</gene>
<evidence type="ECO:0000256" key="3">
    <source>
        <dbReference type="SAM" id="Phobius"/>
    </source>
</evidence>
<dbReference type="Proteomes" id="UP000215902">
    <property type="component" value="Unassembled WGS sequence"/>
</dbReference>
<keyword evidence="3" id="KW-0812">Transmembrane</keyword>
<evidence type="ECO:0000256" key="2">
    <source>
        <dbReference type="SAM" id="MobiDB-lite"/>
    </source>
</evidence>
<feature type="coiled-coil region" evidence="1">
    <location>
        <begin position="172"/>
        <end position="255"/>
    </location>
</feature>
<accession>A0A267EU07</accession>
<evidence type="ECO:0000313" key="5">
    <source>
        <dbReference type="EMBL" id="PAA81632.1"/>
    </source>
</evidence>
<evidence type="ECO:0000313" key="4">
    <source>
        <dbReference type="EMBL" id="PAA65020.1"/>
    </source>
</evidence>
<feature type="non-terminal residue" evidence="4">
    <location>
        <position position="1"/>
    </location>
</feature>
<keyword evidence="1" id="KW-0175">Coiled coil</keyword>
<evidence type="ECO:0000313" key="6">
    <source>
        <dbReference type="Proteomes" id="UP000215902"/>
    </source>
</evidence>
<name>A0A267EU07_9PLAT</name>
<feature type="compositionally biased region" description="Basic residues" evidence="2">
    <location>
        <begin position="316"/>
        <end position="329"/>
    </location>
</feature>
<organism evidence="4 6">
    <name type="scientific">Macrostomum lignano</name>
    <dbReference type="NCBI Taxonomy" id="282301"/>
    <lineage>
        <taxon>Eukaryota</taxon>
        <taxon>Metazoa</taxon>
        <taxon>Spiralia</taxon>
        <taxon>Lophotrochozoa</taxon>
        <taxon>Platyhelminthes</taxon>
        <taxon>Rhabditophora</taxon>
        <taxon>Macrostomorpha</taxon>
        <taxon>Macrostomida</taxon>
        <taxon>Macrostomidae</taxon>
        <taxon>Macrostomum</taxon>
    </lineage>
</organism>
<keyword evidence="6" id="KW-1185">Reference proteome</keyword>
<sequence length="329" mass="37605">LTKPPSCASYMWPFDSLLEVHYAVHALYCCIICVLAREVYVLRFRIDALRTECSDIEKKNEKLEQRNEVLEKRSDLVGEKNDKLTAENNALTNEKYRLQSENSSLELVKQASDSSYEFLNKRLSKLELKNSQLKAKNNALEKTNSAVEFSVTPPINGQCNASANDVSLREEFETLEKKNQEFRTQIALHEKDRSLFEEKLDNMSLTARDFETKNSELRMEVDRLKDKNKVLKDKLAALRRECSELENNQNALQRKYGNGNGRQTCSVNVTHVGQMVLNTQVPIPLSSPKHNPVASADVQETSADEAAGGSWTDVPRRRRNKRRGLNRLQ</sequence>
<feature type="coiled-coil region" evidence="1">
    <location>
        <begin position="46"/>
        <end position="143"/>
    </location>
</feature>
<proteinExistence type="predicted"/>
<keyword evidence="3" id="KW-1133">Transmembrane helix</keyword>
<reference evidence="4 6" key="1">
    <citation type="submission" date="2017-06" db="EMBL/GenBank/DDBJ databases">
        <title>A platform for efficient transgenesis in Macrostomum lignano, a flatworm model organism for stem cell research.</title>
        <authorList>
            <person name="Berezikov E."/>
        </authorList>
    </citation>
    <scope>NUCLEOTIDE SEQUENCE [LARGE SCALE GENOMIC DNA]</scope>
    <source>
        <strain evidence="4">DV1</strain>
        <tissue evidence="4">Whole organism</tissue>
    </source>
</reference>
<comment type="caution">
    <text evidence="4">The sequence shown here is derived from an EMBL/GenBank/DDBJ whole genome shotgun (WGS) entry which is preliminary data.</text>
</comment>
<dbReference type="AlphaFoldDB" id="A0A267EU07"/>
<dbReference type="EMBL" id="NIVC01001692">
    <property type="protein sequence ID" value="PAA65020.1"/>
    <property type="molecule type" value="Genomic_DNA"/>
</dbReference>
<feature type="transmembrane region" description="Helical" evidence="3">
    <location>
        <begin position="20"/>
        <end position="40"/>
    </location>
</feature>
<feature type="region of interest" description="Disordered" evidence="2">
    <location>
        <begin position="283"/>
        <end position="329"/>
    </location>
</feature>
<keyword evidence="3" id="KW-0472">Membrane</keyword>
<dbReference type="EMBL" id="NIVC01000521">
    <property type="protein sequence ID" value="PAA81632.1"/>
    <property type="molecule type" value="Genomic_DNA"/>
</dbReference>
<protein>
    <submittedName>
        <fullName evidence="4">Uncharacterized protein</fullName>
    </submittedName>
</protein>
<evidence type="ECO:0000256" key="1">
    <source>
        <dbReference type="SAM" id="Coils"/>
    </source>
</evidence>